<evidence type="ECO:0000313" key="3">
    <source>
        <dbReference type="Proteomes" id="UP000664277"/>
    </source>
</evidence>
<dbReference type="AlphaFoldDB" id="A0A8J7TMS5"/>
<accession>A0A8J7TMS5</accession>
<dbReference type="EMBL" id="JAFLCK010000018">
    <property type="protein sequence ID" value="MBN8661311.1"/>
    <property type="molecule type" value="Genomic_DNA"/>
</dbReference>
<protein>
    <submittedName>
        <fullName evidence="2">Uncharacterized protein</fullName>
    </submittedName>
</protein>
<reference evidence="2" key="1">
    <citation type="submission" date="2021-02" db="EMBL/GenBank/DDBJ databases">
        <title>Genome-Resolved Metagenomics of a Microbial Community Performing Photosynthetic Biological Nutrient Removal.</title>
        <authorList>
            <person name="Mcdaniel E.A."/>
        </authorList>
    </citation>
    <scope>NUCLEOTIDE SEQUENCE</scope>
    <source>
        <strain evidence="2">UWPOB_OBS1</strain>
    </source>
</reference>
<feature type="transmembrane region" description="Helical" evidence="1">
    <location>
        <begin position="16"/>
        <end position="40"/>
    </location>
</feature>
<name>A0A8J7TMS5_9BACT</name>
<keyword evidence="1" id="KW-0812">Transmembrane</keyword>
<dbReference type="Proteomes" id="UP000664277">
    <property type="component" value="Unassembled WGS sequence"/>
</dbReference>
<keyword evidence="1" id="KW-0472">Membrane</keyword>
<sequence length="230" mass="25228">MVISLWNINSDPSLSGLFLGLALPSAALFFGGMLGAHYHIEETDGERAARCLHTARWLNRKLQDHMLEGEKLQAEVDNLSGKLASKSLDIALALKSEQDTEGLNRLRLEFAETAESILSSAKEAYYLQKRLNAYAAETARLKVMADQAEAKIRMAHMLSKGRTWIGGPPVAGQYILVGEIEPQRLLIITHQVFKTKLKLAEEAGALLAHSSKQASAYLDALSRTLTSAKV</sequence>
<proteinExistence type="predicted"/>
<comment type="caution">
    <text evidence="2">The sequence shown here is derived from an EMBL/GenBank/DDBJ whole genome shotgun (WGS) entry which is preliminary data.</text>
</comment>
<organism evidence="2 3">
    <name type="scientific">Candidatus Obscuribacter phosphatis</name>
    <dbReference type="NCBI Taxonomy" id="1906157"/>
    <lineage>
        <taxon>Bacteria</taxon>
        <taxon>Bacillati</taxon>
        <taxon>Candidatus Melainabacteria</taxon>
        <taxon>Candidatus Obscuribacterales</taxon>
        <taxon>Candidatus Obscuribacteraceae</taxon>
        <taxon>Candidatus Obscuribacter</taxon>
    </lineage>
</organism>
<gene>
    <name evidence="2" type="ORF">J0M35_13165</name>
</gene>
<keyword evidence="1" id="KW-1133">Transmembrane helix</keyword>
<evidence type="ECO:0000256" key="1">
    <source>
        <dbReference type="SAM" id="Phobius"/>
    </source>
</evidence>
<evidence type="ECO:0000313" key="2">
    <source>
        <dbReference type="EMBL" id="MBN8661311.1"/>
    </source>
</evidence>